<reference evidence="7 8" key="1">
    <citation type="submission" date="2020-11" db="EMBL/GenBank/DDBJ databases">
        <title>Fusibacter basophilias sp. nov.</title>
        <authorList>
            <person name="Qiu D."/>
        </authorList>
    </citation>
    <scope>NUCLEOTIDE SEQUENCE [LARGE SCALE GENOMIC DNA]</scope>
    <source>
        <strain evidence="7 8">Q10-2</strain>
    </source>
</reference>
<gene>
    <name evidence="7" type="ORF">ISU02_21680</name>
</gene>
<keyword evidence="3 5" id="KW-1133">Transmembrane helix</keyword>
<protein>
    <submittedName>
        <fullName evidence="7">O-antigen ligase family protein</fullName>
    </submittedName>
</protein>
<sequence>MNRSLLLIVGSPFTAWLPLFLGAKKSINRSTKIVLHPVTIGVIGLFFCAVISSVYNRDGLSFLASFVFVLYFFLIHWVRDELLSFERIHRLLRALWVISLMPALWGILEKMISTQIEMTWMVKLFWNPTYFPTVENYRIMSTFGNPNVAGDWFGMMSLLSFYFLEHCDYNKKRLIISGNILFLCNLILTGSKGAMTAYMLSTFVFAMLKHSKNTWRFLIFFSGLSALGIMMFFNLFETYNSRDLIWQGCIEIIKKSPMFGCGLLGIYPRIHEVHGHNLLISISASLGVLGLSITLYLLAYIVRTLWQLNRNKVRMAPILTSLQVFLLAHSTVDFTILAPQIGIIFFGICGLITHFGAVFLNQKYPSIHLNLKRIRRGLILKPRRSTY</sequence>
<dbReference type="PANTHER" id="PTHR37422">
    <property type="entry name" value="TEICHURONIC ACID BIOSYNTHESIS PROTEIN TUAE"/>
    <property type="match status" value="1"/>
</dbReference>
<evidence type="ECO:0000256" key="1">
    <source>
        <dbReference type="ARBA" id="ARBA00004141"/>
    </source>
</evidence>
<feature type="transmembrane region" description="Helical" evidence="5">
    <location>
        <begin position="217"/>
        <end position="236"/>
    </location>
</feature>
<evidence type="ECO:0000256" key="4">
    <source>
        <dbReference type="ARBA" id="ARBA00023136"/>
    </source>
</evidence>
<dbReference type="RefSeq" id="WP_194703954.1">
    <property type="nucleotide sequence ID" value="NZ_JADKNH010000019.1"/>
</dbReference>
<feature type="transmembrane region" description="Helical" evidence="5">
    <location>
        <begin position="338"/>
        <end position="360"/>
    </location>
</feature>
<feature type="transmembrane region" description="Helical" evidence="5">
    <location>
        <begin position="60"/>
        <end position="78"/>
    </location>
</feature>
<keyword evidence="4 5" id="KW-0472">Membrane</keyword>
<keyword evidence="8" id="KW-1185">Reference proteome</keyword>
<evidence type="ECO:0000256" key="2">
    <source>
        <dbReference type="ARBA" id="ARBA00022692"/>
    </source>
</evidence>
<evidence type="ECO:0000259" key="6">
    <source>
        <dbReference type="Pfam" id="PF04932"/>
    </source>
</evidence>
<dbReference type="Proteomes" id="UP000614200">
    <property type="component" value="Unassembled WGS sequence"/>
</dbReference>
<feature type="transmembrane region" description="Helical" evidence="5">
    <location>
        <begin position="90"/>
        <end position="108"/>
    </location>
</feature>
<evidence type="ECO:0000256" key="5">
    <source>
        <dbReference type="SAM" id="Phobius"/>
    </source>
</evidence>
<keyword evidence="2 5" id="KW-0812">Transmembrane</keyword>
<feature type="transmembrane region" description="Helical" evidence="5">
    <location>
        <begin position="35"/>
        <end position="54"/>
    </location>
</feature>
<comment type="subcellular location">
    <subcellularLocation>
        <location evidence="1">Membrane</location>
        <topology evidence="1">Multi-pass membrane protein</topology>
    </subcellularLocation>
</comment>
<dbReference type="GO" id="GO:0016874">
    <property type="term" value="F:ligase activity"/>
    <property type="evidence" value="ECO:0007669"/>
    <property type="project" value="UniProtKB-KW"/>
</dbReference>
<accession>A0ABS0A0P3</accession>
<evidence type="ECO:0000313" key="7">
    <source>
        <dbReference type="EMBL" id="MBF4695715.1"/>
    </source>
</evidence>
<dbReference type="InterPro" id="IPR007016">
    <property type="entry name" value="O-antigen_ligase-rel_domated"/>
</dbReference>
<comment type="caution">
    <text evidence="7">The sequence shown here is derived from an EMBL/GenBank/DDBJ whole genome shotgun (WGS) entry which is preliminary data.</text>
</comment>
<dbReference type="InterPro" id="IPR051533">
    <property type="entry name" value="WaaL-like"/>
</dbReference>
<evidence type="ECO:0000313" key="8">
    <source>
        <dbReference type="Proteomes" id="UP000614200"/>
    </source>
</evidence>
<dbReference type="Pfam" id="PF04932">
    <property type="entry name" value="Wzy_C"/>
    <property type="match status" value="1"/>
</dbReference>
<feature type="transmembrane region" description="Helical" evidence="5">
    <location>
        <begin position="180"/>
        <end position="205"/>
    </location>
</feature>
<feature type="transmembrane region" description="Helical" evidence="5">
    <location>
        <begin position="6"/>
        <end position="23"/>
    </location>
</feature>
<name>A0ABS0A0P3_9FIRM</name>
<feature type="transmembrane region" description="Helical" evidence="5">
    <location>
        <begin position="278"/>
        <end position="301"/>
    </location>
</feature>
<dbReference type="PANTHER" id="PTHR37422:SF13">
    <property type="entry name" value="LIPOPOLYSACCHARIDE BIOSYNTHESIS PROTEIN PA4999-RELATED"/>
    <property type="match status" value="1"/>
</dbReference>
<proteinExistence type="predicted"/>
<keyword evidence="7" id="KW-0436">Ligase</keyword>
<dbReference type="EMBL" id="JADKNH010000019">
    <property type="protein sequence ID" value="MBF4695715.1"/>
    <property type="molecule type" value="Genomic_DNA"/>
</dbReference>
<evidence type="ECO:0000256" key="3">
    <source>
        <dbReference type="ARBA" id="ARBA00022989"/>
    </source>
</evidence>
<feature type="domain" description="O-antigen ligase-related" evidence="6">
    <location>
        <begin position="180"/>
        <end position="293"/>
    </location>
</feature>
<organism evidence="7 8">
    <name type="scientific">Fusibacter ferrireducens</name>
    <dbReference type="NCBI Taxonomy" id="2785058"/>
    <lineage>
        <taxon>Bacteria</taxon>
        <taxon>Bacillati</taxon>
        <taxon>Bacillota</taxon>
        <taxon>Clostridia</taxon>
        <taxon>Eubacteriales</taxon>
        <taxon>Eubacteriales Family XII. Incertae Sedis</taxon>
        <taxon>Fusibacter</taxon>
    </lineage>
</organism>